<dbReference type="PROSITE" id="PS50885">
    <property type="entry name" value="HAMP"/>
    <property type="match status" value="2"/>
</dbReference>
<evidence type="ECO:0000256" key="7">
    <source>
        <dbReference type="ARBA" id="ARBA00029447"/>
    </source>
</evidence>
<gene>
    <name evidence="13" type="ORF">VSX56_09940</name>
</gene>
<evidence type="ECO:0000256" key="4">
    <source>
        <dbReference type="ARBA" id="ARBA00022692"/>
    </source>
</evidence>
<evidence type="ECO:0000256" key="5">
    <source>
        <dbReference type="ARBA" id="ARBA00022989"/>
    </source>
</evidence>
<keyword evidence="5 10" id="KW-1133">Transmembrane helix</keyword>
<comment type="caution">
    <text evidence="13">The sequence shown here is derived from an EMBL/GenBank/DDBJ whole genome shotgun (WGS) entry which is preliminary data.</text>
</comment>
<feature type="compositionally biased region" description="Polar residues" evidence="9">
    <location>
        <begin position="632"/>
        <end position="647"/>
    </location>
</feature>
<evidence type="ECO:0000256" key="8">
    <source>
        <dbReference type="PROSITE-ProRule" id="PRU00284"/>
    </source>
</evidence>
<feature type="region of interest" description="Disordered" evidence="9">
    <location>
        <begin position="270"/>
        <end position="335"/>
    </location>
</feature>
<evidence type="ECO:0000256" key="1">
    <source>
        <dbReference type="ARBA" id="ARBA00004651"/>
    </source>
</evidence>
<accession>A0ABV1SHS7</accession>
<dbReference type="Gene3D" id="3.30.450.20">
    <property type="entry name" value="PAS domain"/>
    <property type="match status" value="1"/>
</dbReference>
<feature type="compositionally biased region" description="Low complexity" evidence="9">
    <location>
        <begin position="648"/>
        <end position="669"/>
    </location>
</feature>
<dbReference type="InterPro" id="IPR033480">
    <property type="entry name" value="sCache_2"/>
</dbReference>
<dbReference type="SMART" id="SM00283">
    <property type="entry name" value="MA"/>
    <property type="match status" value="1"/>
</dbReference>
<keyword evidence="2" id="KW-1003">Cell membrane</keyword>
<dbReference type="CDD" id="cd18774">
    <property type="entry name" value="PDC2_HK_sensor"/>
    <property type="match status" value="1"/>
</dbReference>
<feature type="compositionally biased region" description="Pro residues" evidence="9">
    <location>
        <begin position="670"/>
        <end position="680"/>
    </location>
</feature>
<dbReference type="Gene3D" id="1.10.287.950">
    <property type="entry name" value="Methyl-accepting chemotaxis protein"/>
    <property type="match status" value="1"/>
</dbReference>
<keyword evidence="14" id="KW-1185">Reference proteome</keyword>
<dbReference type="Gene3D" id="6.10.340.10">
    <property type="match status" value="1"/>
</dbReference>
<dbReference type="CDD" id="cd06225">
    <property type="entry name" value="HAMP"/>
    <property type="match status" value="1"/>
</dbReference>
<dbReference type="InterPro" id="IPR051310">
    <property type="entry name" value="MCP_chemotaxis"/>
</dbReference>
<comment type="similarity">
    <text evidence="7">Belongs to the methyl-accepting chemotaxis (MCP) protein family.</text>
</comment>
<dbReference type="InterPro" id="IPR003660">
    <property type="entry name" value="HAMP_dom"/>
</dbReference>
<evidence type="ECO:0000256" key="6">
    <source>
        <dbReference type="ARBA" id="ARBA00023136"/>
    </source>
</evidence>
<dbReference type="EMBL" id="JAYWLC010000006">
    <property type="protein sequence ID" value="MER5172096.1"/>
    <property type="molecule type" value="Genomic_DNA"/>
</dbReference>
<comment type="subcellular location">
    <subcellularLocation>
        <location evidence="1">Cell membrane</location>
        <topology evidence="1">Multi-pass membrane protein</topology>
    </subcellularLocation>
</comment>
<dbReference type="CDD" id="cd11386">
    <property type="entry name" value="MCP_signal"/>
    <property type="match status" value="1"/>
</dbReference>
<dbReference type="InterPro" id="IPR004089">
    <property type="entry name" value="MCPsignal_dom"/>
</dbReference>
<evidence type="ECO:0000313" key="14">
    <source>
        <dbReference type="Proteomes" id="UP001438953"/>
    </source>
</evidence>
<dbReference type="PROSITE" id="PS50111">
    <property type="entry name" value="CHEMOTAXIS_TRANSDUC_2"/>
    <property type="match status" value="1"/>
</dbReference>
<evidence type="ECO:0000259" key="11">
    <source>
        <dbReference type="PROSITE" id="PS50111"/>
    </source>
</evidence>
<evidence type="ECO:0000256" key="3">
    <source>
        <dbReference type="ARBA" id="ARBA00022500"/>
    </source>
</evidence>
<dbReference type="SMART" id="SM00304">
    <property type="entry name" value="HAMP"/>
    <property type="match status" value="2"/>
</dbReference>
<proteinExistence type="inferred from homology"/>
<keyword evidence="3" id="KW-0145">Chemotaxis</keyword>
<sequence length="699" mass="75469">MTFVSNLRISTRIYSIIGFSVLTSLAIAVTMFSFMVSNTYDMREAHLRDVVDSSVSQLAALQTEVTAGKRTLEEAKTEGARILNAARYDDGNYLFAFSKDLKLVAHGRDPQRAGEDQSQFKDPNGVFVYRDLGKLAAEGGGLLHYSSKRTGGDGADEQIPKISYSRAFEPWGWVVATGSYIADIQAQIAQIRNIAAAIFIAGFLLVGAVCWLIARSITSPIRGLKERMGALSDGDVDNAIPFTHQKDEIGEMARAVETFQLSIRRGAEMEEEANRQKAEQEAVKAQAEADRRAHEQEAIEAERREMERKAADQAERERMRAETEAEREAHAEKQRKVVSELAIALTALAEGDLTQRIDTVFPSEYEALRNDFNRTVTKLEGLIGTISATAAVIERQGHDITVSSEDVARKTETTAATLEETAAALQELTSSVQQAAQGANEADKVVQEARGEAERSGDVVSQAVDAMQQIQDSSSRISRIIDVIDDIAFQTNLLALNAGVEAARAGEAGRGFAVVASEVRALAQRSSEAAREINTLISESGDHVSKGATMVNEAGSALQRIAASVSRISHHVSDIARSATEQSSGVTEINNSVAHLDANSQQNTALFQDTLMASKELTAAAVDLRSSTAQFKLRSTTASSTDRSGSWKSAPAAPKPASKPAAPPRAQKPMAPPAPKPQPAPVTKKQVNGPDLNDDWEDF</sequence>
<feature type="domain" description="Methyl-accepting transducer" evidence="11">
    <location>
        <begin position="389"/>
        <end position="618"/>
    </location>
</feature>
<dbReference type="PANTHER" id="PTHR43531">
    <property type="entry name" value="PROTEIN ICFG"/>
    <property type="match status" value="1"/>
</dbReference>
<keyword evidence="6 10" id="KW-0472">Membrane</keyword>
<dbReference type="Pfam" id="PF00015">
    <property type="entry name" value="MCPsignal"/>
    <property type="match status" value="1"/>
</dbReference>
<reference evidence="13 14" key="1">
    <citation type="submission" date="2024-01" db="EMBL/GenBank/DDBJ databases">
        <authorList>
            <person name="Deng Y."/>
            <person name="Su J."/>
        </authorList>
    </citation>
    <scope>NUCLEOTIDE SEQUENCE [LARGE SCALE GENOMIC DNA]</scope>
    <source>
        <strain evidence="13 14">CPCC 100088</strain>
    </source>
</reference>
<dbReference type="SUPFAM" id="SSF158472">
    <property type="entry name" value="HAMP domain-like"/>
    <property type="match status" value="1"/>
</dbReference>
<evidence type="ECO:0000256" key="10">
    <source>
        <dbReference type="SAM" id="Phobius"/>
    </source>
</evidence>
<feature type="transmembrane region" description="Helical" evidence="10">
    <location>
        <begin position="194"/>
        <end position="214"/>
    </location>
</feature>
<name>A0ABV1SHS7_9RHOB</name>
<feature type="transmembrane region" description="Helical" evidence="10">
    <location>
        <begin position="12"/>
        <end position="36"/>
    </location>
</feature>
<dbReference type="RefSeq" id="WP_339113893.1">
    <property type="nucleotide sequence ID" value="NZ_JAYWLC010000006.1"/>
</dbReference>
<dbReference type="Pfam" id="PF17200">
    <property type="entry name" value="sCache_2"/>
    <property type="match status" value="1"/>
</dbReference>
<dbReference type="SMART" id="SM01049">
    <property type="entry name" value="Cache_2"/>
    <property type="match status" value="1"/>
</dbReference>
<dbReference type="Proteomes" id="UP001438953">
    <property type="component" value="Unassembled WGS sequence"/>
</dbReference>
<keyword evidence="8" id="KW-0807">Transducer</keyword>
<organism evidence="13 14">
    <name type="scientific">Thioclava kandeliae</name>
    <dbReference type="NCBI Taxonomy" id="3070818"/>
    <lineage>
        <taxon>Bacteria</taxon>
        <taxon>Pseudomonadati</taxon>
        <taxon>Pseudomonadota</taxon>
        <taxon>Alphaproteobacteria</taxon>
        <taxon>Rhodobacterales</taxon>
        <taxon>Paracoccaceae</taxon>
        <taxon>Thioclava</taxon>
    </lineage>
</organism>
<feature type="region of interest" description="Disordered" evidence="9">
    <location>
        <begin position="632"/>
        <end position="699"/>
    </location>
</feature>
<dbReference type="PANTHER" id="PTHR43531:SF11">
    <property type="entry name" value="METHYL-ACCEPTING CHEMOTAXIS PROTEIN 3"/>
    <property type="match status" value="1"/>
</dbReference>
<reference evidence="13 14" key="2">
    <citation type="submission" date="2024-06" db="EMBL/GenBank/DDBJ databases">
        <title>Thioclava kandeliae sp. nov. from a rhizosphere soil sample of Kandelia candel in a mangrove.</title>
        <authorList>
            <person name="Mu T."/>
        </authorList>
    </citation>
    <scope>NUCLEOTIDE SEQUENCE [LARGE SCALE GENOMIC DNA]</scope>
    <source>
        <strain evidence="13 14">CPCC 100088</strain>
    </source>
</reference>
<evidence type="ECO:0000313" key="13">
    <source>
        <dbReference type="EMBL" id="MER5172096.1"/>
    </source>
</evidence>
<evidence type="ECO:0000256" key="9">
    <source>
        <dbReference type="SAM" id="MobiDB-lite"/>
    </source>
</evidence>
<dbReference type="Pfam" id="PF00672">
    <property type="entry name" value="HAMP"/>
    <property type="match status" value="2"/>
</dbReference>
<keyword evidence="4 10" id="KW-0812">Transmembrane</keyword>
<feature type="domain" description="HAMP" evidence="12">
    <location>
        <begin position="215"/>
        <end position="268"/>
    </location>
</feature>
<evidence type="ECO:0000256" key="2">
    <source>
        <dbReference type="ARBA" id="ARBA00022475"/>
    </source>
</evidence>
<protein>
    <submittedName>
        <fullName evidence="13">Methyl-accepting chemotaxis protein</fullName>
    </submittedName>
</protein>
<evidence type="ECO:0000259" key="12">
    <source>
        <dbReference type="PROSITE" id="PS50885"/>
    </source>
</evidence>
<feature type="domain" description="HAMP" evidence="12">
    <location>
        <begin position="332"/>
        <end position="384"/>
    </location>
</feature>
<dbReference type="SUPFAM" id="SSF58104">
    <property type="entry name" value="Methyl-accepting chemotaxis protein (MCP) signaling domain"/>
    <property type="match status" value="1"/>
</dbReference>